<organism evidence="1 2">
    <name type="scientific">Echinops telfairi</name>
    <name type="common">Lesser hedgehog tenrec</name>
    <dbReference type="NCBI Taxonomy" id="9371"/>
    <lineage>
        <taxon>Eukaryota</taxon>
        <taxon>Metazoa</taxon>
        <taxon>Chordata</taxon>
        <taxon>Craniata</taxon>
        <taxon>Vertebrata</taxon>
        <taxon>Euteleostomi</taxon>
        <taxon>Mammalia</taxon>
        <taxon>Eutheria</taxon>
        <taxon>Afrotheria</taxon>
        <taxon>Tenrecidae</taxon>
        <taxon>Tenrecinae</taxon>
        <taxon>Echinops</taxon>
    </lineage>
</organism>
<keyword evidence="1" id="KW-1185">Reference proteome</keyword>
<dbReference type="RefSeq" id="XP_045146462.1">
    <property type="nucleotide sequence ID" value="XM_045290527.1"/>
</dbReference>
<dbReference type="Proteomes" id="UP000694863">
    <property type="component" value="Unplaced"/>
</dbReference>
<proteinExistence type="predicted"/>
<gene>
    <name evidence="2" type="primary">MFAP5</name>
</gene>
<reference evidence="2" key="1">
    <citation type="submission" date="2025-08" db="UniProtKB">
        <authorList>
            <consortium name="RefSeq"/>
        </authorList>
    </citation>
    <scope>IDENTIFICATION</scope>
</reference>
<name>A0AC55D3Z4_ECHTE</name>
<evidence type="ECO:0000313" key="1">
    <source>
        <dbReference type="Proteomes" id="UP000694863"/>
    </source>
</evidence>
<evidence type="ECO:0000313" key="2">
    <source>
        <dbReference type="RefSeq" id="XP_045146462.1"/>
    </source>
</evidence>
<accession>A0AC55D3Z4</accession>
<sequence>MGLFRLQMRPNLKSVPGSGPVHLTLQPQEEQREKERDRFSSQRTWWAEQSTVDNMLLLGPKICLFLAVLTISSEWITLGVNGQRGDDVTQMTVESFTEDPNLVNDPATDETVLADVGPSTDDLASPNDKNATSECRDEKFPCTRLYSVHRPVKQCVNKLCFTSVRRMYVINNEICSRLVCKEHEVMKDELCRQMAGLPPRRLRRSNYFRLPPCEHLDLQRPSGL</sequence>
<protein>
    <submittedName>
        <fullName evidence="2">Microfibrillar-associated protein 5</fullName>
    </submittedName>
</protein>